<keyword evidence="2" id="KW-1185">Reference proteome</keyword>
<evidence type="ECO:0008006" key="3">
    <source>
        <dbReference type="Google" id="ProtNLM"/>
    </source>
</evidence>
<reference evidence="1 2" key="1">
    <citation type="submission" date="2018-12" db="EMBL/GenBank/DDBJ databases">
        <title>Complete genome of Nonlabens sp. MJ115.</title>
        <authorList>
            <person name="Choi H.S."/>
            <person name="Jung J."/>
        </authorList>
    </citation>
    <scope>NUCLEOTIDE SEQUENCE [LARGE SCALE GENOMIC DNA]</scope>
    <source>
        <strain evidence="1 2">MJ115</strain>
    </source>
</reference>
<dbReference type="AlphaFoldDB" id="A0A3S9MUF5"/>
<dbReference type="EMBL" id="CP034549">
    <property type="protein sequence ID" value="AZQ42801.1"/>
    <property type="molecule type" value="Genomic_DNA"/>
</dbReference>
<evidence type="ECO:0000313" key="1">
    <source>
        <dbReference type="EMBL" id="AZQ42801.1"/>
    </source>
</evidence>
<protein>
    <recommendedName>
        <fullName evidence="3">Lipocalin-like domain-containing protein</fullName>
    </recommendedName>
</protein>
<gene>
    <name evidence="1" type="ORF">EJ995_00575</name>
</gene>
<organism evidence="1 2">
    <name type="scientific">Nonlabens ponticola</name>
    <dbReference type="NCBI Taxonomy" id="2496866"/>
    <lineage>
        <taxon>Bacteria</taxon>
        <taxon>Pseudomonadati</taxon>
        <taxon>Bacteroidota</taxon>
        <taxon>Flavobacteriia</taxon>
        <taxon>Flavobacteriales</taxon>
        <taxon>Flavobacteriaceae</taxon>
        <taxon>Nonlabens</taxon>
    </lineage>
</organism>
<evidence type="ECO:0000313" key="2">
    <source>
        <dbReference type="Proteomes" id="UP000279600"/>
    </source>
</evidence>
<dbReference type="OrthoDB" id="708275at2"/>
<dbReference type="Proteomes" id="UP000279600">
    <property type="component" value="Chromosome"/>
</dbReference>
<accession>A0A3S9MUF5</accession>
<dbReference type="RefSeq" id="WP_126444592.1">
    <property type="nucleotide sequence ID" value="NZ_CP034549.1"/>
</dbReference>
<dbReference type="PROSITE" id="PS51257">
    <property type="entry name" value="PROKAR_LIPOPROTEIN"/>
    <property type="match status" value="1"/>
</dbReference>
<proteinExistence type="predicted"/>
<dbReference type="KEGG" id="noj:EJ995_00575"/>
<name>A0A3S9MUF5_9FLAO</name>
<sequence>MNKVVYFLILIVTAAACSSDDDNPSVAADLDGSWKLIRSCGGFTGGCSPADPNNEEIISFLNGMDYTVTRNGSIEIQTTYEVVGDTNNVFKINLGNGISYDCRFTDSKLIYLDNMSMEYSKVDD</sequence>